<dbReference type="PIRSF" id="PIRSF000876">
    <property type="entry name" value="RR_chemtxs_CheB"/>
    <property type="match status" value="1"/>
</dbReference>
<evidence type="ECO:0000256" key="2">
    <source>
        <dbReference type="ARBA" id="ARBA00022500"/>
    </source>
</evidence>
<dbReference type="InterPro" id="IPR008248">
    <property type="entry name" value="CheB-like"/>
</dbReference>
<feature type="active site" evidence="6">
    <location>
        <position position="282"/>
    </location>
</feature>
<dbReference type="GO" id="GO:0000156">
    <property type="term" value="F:phosphorelay response regulator activity"/>
    <property type="evidence" value="ECO:0007669"/>
    <property type="project" value="InterPro"/>
</dbReference>
<gene>
    <name evidence="11" type="primary">cheB_2</name>
    <name evidence="11" type="ORF">ENSA5_10740</name>
</gene>
<feature type="active site" evidence="6">
    <location>
        <position position="191"/>
    </location>
</feature>
<organism evidence="11 12">
    <name type="scientific">Enhygromyxa salina</name>
    <dbReference type="NCBI Taxonomy" id="215803"/>
    <lineage>
        <taxon>Bacteria</taxon>
        <taxon>Pseudomonadati</taxon>
        <taxon>Myxococcota</taxon>
        <taxon>Polyangia</taxon>
        <taxon>Nannocystales</taxon>
        <taxon>Nannocystaceae</taxon>
        <taxon>Enhygromyxa</taxon>
    </lineage>
</organism>
<dbReference type="SMART" id="SM00448">
    <property type="entry name" value="REC"/>
    <property type="match status" value="1"/>
</dbReference>
<dbReference type="Pfam" id="PF00072">
    <property type="entry name" value="Response_reg"/>
    <property type="match status" value="1"/>
</dbReference>
<dbReference type="RefSeq" id="WP_106390516.1">
    <property type="nucleotide sequence ID" value="NZ_PVNK01000062.1"/>
</dbReference>
<dbReference type="SUPFAM" id="SSF52738">
    <property type="entry name" value="Methylesterase CheB, C-terminal domain"/>
    <property type="match status" value="1"/>
</dbReference>
<evidence type="ECO:0000256" key="6">
    <source>
        <dbReference type="PROSITE-ProRule" id="PRU00050"/>
    </source>
</evidence>
<keyword evidence="3 6" id="KW-0378">Hydrolase</keyword>
<dbReference type="Gene3D" id="3.40.50.180">
    <property type="entry name" value="Methylesterase CheB, C-terminal domain"/>
    <property type="match status" value="1"/>
</dbReference>
<evidence type="ECO:0000259" key="10">
    <source>
        <dbReference type="PROSITE" id="PS50122"/>
    </source>
</evidence>
<proteinExistence type="predicted"/>
<dbReference type="InterPro" id="IPR001789">
    <property type="entry name" value="Sig_transdc_resp-reg_receiver"/>
</dbReference>
<dbReference type="EMBL" id="PVNK01000062">
    <property type="protein sequence ID" value="PRQ04114.1"/>
    <property type="molecule type" value="Genomic_DNA"/>
</dbReference>
<feature type="domain" description="CheB-type methylesterase" evidence="10">
    <location>
        <begin position="146"/>
        <end position="338"/>
    </location>
</feature>
<comment type="caution">
    <text evidence="11">The sequence shown here is derived from an EMBL/GenBank/DDBJ whole genome shotgun (WGS) entry which is preliminary data.</text>
</comment>
<feature type="active site" evidence="6">
    <location>
        <position position="164"/>
    </location>
</feature>
<keyword evidence="1" id="KW-0963">Cytoplasm</keyword>
<evidence type="ECO:0000256" key="5">
    <source>
        <dbReference type="ARBA" id="ARBA00048267"/>
    </source>
</evidence>
<reference evidence="11 12" key="1">
    <citation type="submission" date="2018-03" db="EMBL/GenBank/DDBJ databases">
        <title>Draft Genome Sequences of the Obligatory Marine Myxobacteria Enhygromyxa salina SWB005.</title>
        <authorList>
            <person name="Poehlein A."/>
            <person name="Moghaddam J.A."/>
            <person name="Harms H."/>
            <person name="Alanjari M."/>
            <person name="Koenig G.M."/>
            <person name="Daniel R."/>
            <person name="Schaeberle T.F."/>
        </authorList>
    </citation>
    <scope>NUCLEOTIDE SEQUENCE [LARGE SCALE GENOMIC DNA]</scope>
    <source>
        <strain evidence="11 12">SWB005</strain>
    </source>
</reference>
<dbReference type="GO" id="GO:0008984">
    <property type="term" value="F:protein-glutamate methylesterase activity"/>
    <property type="evidence" value="ECO:0007669"/>
    <property type="project" value="UniProtKB-EC"/>
</dbReference>
<dbReference type="AlphaFoldDB" id="A0A2S9YG87"/>
<dbReference type="PANTHER" id="PTHR42872:SF6">
    <property type="entry name" value="PROTEIN-GLUTAMATE METHYLESTERASE_PROTEIN-GLUTAMINE GLUTAMINASE"/>
    <property type="match status" value="1"/>
</dbReference>
<feature type="region of interest" description="Disordered" evidence="8">
    <location>
        <begin position="127"/>
        <end position="149"/>
    </location>
</feature>
<evidence type="ECO:0000256" key="1">
    <source>
        <dbReference type="ARBA" id="ARBA00022490"/>
    </source>
</evidence>
<dbReference type="Pfam" id="PF01339">
    <property type="entry name" value="CheB_methylest"/>
    <property type="match status" value="1"/>
</dbReference>
<dbReference type="GO" id="GO:0005737">
    <property type="term" value="C:cytoplasm"/>
    <property type="evidence" value="ECO:0007669"/>
    <property type="project" value="InterPro"/>
</dbReference>
<evidence type="ECO:0000313" key="12">
    <source>
        <dbReference type="Proteomes" id="UP000237968"/>
    </source>
</evidence>
<evidence type="ECO:0000256" key="3">
    <source>
        <dbReference type="ARBA" id="ARBA00022801"/>
    </source>
</evidence>
<dbReference type="OrthoDB" id="9793421at2"/>
<name>A0A2S9YG87_9BACT</name>
<feature type="modified residue" description="4-aspartylphosphate" evidence="7">
    <location>
        <position position="54"/>
    </location>
</feature>
<sequence length="345" mass="35919">MIRVFVVDDSQICCELLSDQLEEDGDIEVIDIAASGVEALAKLAATNPDVVTVDLNMPGMDGLTLIETIMARDPRPIIVVTGLDARERDLAVAATERGALGLVNKVGPADAEASAALRESVRRLANVDVGEPAPRSSSSGSGAKWPAPRAADRHATPIVAFGSSAGGPKALFPVLDALPPQLPAALAVAHHLPPDFVSAFSRLLRSRIQFEVCIAHEPVEPEPGVLVLAPGGTDLVLEDGRLRSRAARPGALACPRVDVLFESLAGVAGAHVGVVLSGLGDDGSRGLAAMRDAGKLTIVQDRATATVWGMPRAALGSALEVLNTHEIDEAITRWLRKRGPSGRSG</sequence>
<evidence type="ECO:0000256" key="4">
    <source>
        <dbReference type="ARBA" id="ARBA00039140"/>
    </source>
</evidence>
<dbReference type="EC" id="3.1.1.61" evidence="4"/>
<dbReference type="InterPro" id="IPR011006">
    <property type="entry name" value="CheY-like_superfamily"/>
</dbReference>
<dbReference type="SUPFAM" id="SSF52172">
    <property type="entry name" value="CheY-like"/>
    <property type="match status" value="1"/>
</dbReference>
<protein>
    <recommendedName>
        <fullName evidence="4">protein-glutamate methylesterase</fullName>
        <ecNumber evidence="4">3.1.1.61</ecNumber>
    </recommendedName>
</protein>
<dbReference type="Gene3D" id="3.40.50.2300">
    <property type="match status" value="1"/>
</dbReference>
<evidence type="ECO:0000313" key="11">
    <source>
        <dbReference type="EMBL" id="PRQ04114.1"/>
    </source>
</evidence>
<dbReference type="Proteomes" id="UP000237968">
    <property type="component" value="Unassembled WGS sequence"/>
</dbReference>
<evidence type="ECO:0000256" key="7">
    <source>
        <dbReference type="PROSITE-ProRule" id="PRU00169"/>
    </source>
</evidence>
<dbReference type="PROSITE" id="PS50122">
    <property type="entry name" value="CHEB"/>
    <property type="match status" value="1"/>
</dbReference>
<evidence type="ECO:0000259" key="9">
    <source>
        <dbReference type="PROSITE" id="PS50110"/>
    </source>
</evidence>
<keyword evidence="7" id="KW-0597">Phosphoprotein</keyword>
<dbReference type="PROSITE" id="PS50110">
    <property type="entry name" value="RESPONSE_REGULATORY"/>
    <property type="match status" value="1"/>
</dbReference>
<comment type="catalytic activity">
    <reaction evidence="5">
        <text>[protein]-L-glutamate 5-O-methyl ester + H2O = L-glutamyl-[protein] + methanol + H(+)</text>
        <dbReference type="Rhea" id="RHEA:23236"/>
        <dbReference type="Rhea" id="RHEA-COMP:10208"/>
        <dbReference type="Rhea" id="RHEA-COMP:10311"/>
        <dbReference type="ChEBI" id="CHEBI:15377"/>
        <dbReference type="ChEBI" id="CHEBI:15378"/>
        <dbReference type="ChEBI" id="CHEBI:17790"/>
        <dbReference type="ChEBI" id="CHEBI:29973"/>
        <dbReference type="ChEBI" id="CHEBI:82795"/>
        <dbReference type="EC" id="3.1.1.61"/>
    </reaction>
</comment>
<evidence type="ECO:0000256" key="8">
    <source>
        <dbReference type="SAM" id="MobiDB-lite"/>
    </source>
</evidence>
<dbReference type="PANTHER" id="PTHR42872">
    <property type="entry name" value="PROTEIN-GLUTAMATE METHYLESTERASE/PROTEIN-GLUTAMINE GLUTAMINASE"/>
    <property type="match status" value="1"/>
</dbReference>
<dbReference type="CDD" id="cd16432">
    <property type="entry name" value="CheB_Rec"/>
    <property type="match status" value="1"/>
</dbReference>
<feature type="domain" description="Response regulatory" evidence="9">
    <location>
        <begin position="3"/>
        <end position="120"/>
    </location>
</feature>
<dbReference type="CDD" id="cd17541">
    <property type="entry name" value="REC_CheB-like"/>
    <property type="match status" value="1"/>
</dbReference>
<keyword evidence="2 6" id="KW-0145">Chemotaxis</keyword>
<dbReference type="InterPro" id="IPR035909">
    <property type="entry name" value="CheB_C"/>
</dbReference>
<accession>A0A2S9YG87</accession>
<dbReference type="InterPro" id="IPR000673">
    <property type="entry name" value="Sig_transdc_resp-reg_Me-estase"/>
</dbReference>
<dbReference type="GO" id="GO:0006935">
    <property type="term" value="P:chemotaxis"/>
    <property type="evidence" value="ECO:0007669"/>
    <property type="project" value="UniProtKB-UniRule"/>
</dbReference>
<keyword evidence="12" id="KW-1185">Reference proteome</keyword>